<dbReference type="EMBL" id="JABSNP010000008">
    <property type="protein sequence ID" value="NRT19250.1"/>
    <property type="molecule type" value="Genomic_DNA"/>
</dbReference>
<accession>A0ABX2FS69</accession>
<protein>
    <submittedName>
        <fullName evidence="2">Uncharacterized protein</fullName>
    </submittedName>
</protein>
<evidence type="ECO:0000256" key="1">
    <source>
        <dbReference type="SAM" id="Phobius"/>
    </source>
</evidence>
<proteinExistence type="predicted"/>
<gene>
    <name evidence="2" type="ORF">HNP98_002074</name>
</gene>
<keyword evidence="1" id="KW-0812">Transmembrane</keyword>
<name>A0ABX2FS69_9BACT</name>
<dbReference type="Proteomes" id="UP000779507">
    <property type="component" value="Unassembled WGS sequence"/>
</dbReference>
<reference evidence="2 3" key="1">
    <citation type="submission" date="2020-05" db="EMBL/GenBank/DDBJ databases">
        <title>Genomic Encyclopedia of Type Strains, Phase IV (KMG-V): Genome sequencing to study the core and pangenomes of soil and plant-associated prokaryotes.</title>
        <authorList>
            <person name="Whitman W."/>
        </authorList>
    </citation>
    <scope>NUCLEOTIDE SEQUENCE [LARGE SCALE GENOMIC DNA]</scope>
    <source>
        <strain evidence="2 3">9A</strain>
    </source>
</reference>
<sequence>MEDYAAKMQAKSAAELRQYVGRYAEYRDDAVLAALAELSRRGLPAPEEAALRPALEVAVAQQQAAEAKAAAAAPRPGDPAAADGLELYSQGTIVLFSMLFSMLAGGILLGLNLHRLRRTGALARLVAFVLALSVARGLALAWALTQFSNNLLVLAFLPFLFDVAGTVVYLAWFWPRYVGTQEYRSRSWLLPLVLCLALSFALRPLIAPMLVKSGLVPPTAPAKK</sequence>
<keyword evidence="1" id="KW-0472">Membrane</keyword>
<feature type="transmembrane region" description="Helical" evidence="1">
    <location>
        <begin position="125"/>
        <end position="145"/>
    </location>
</feature>
<feature type="transmembrane region" description="Helical" evidence="1">
    <location>
        <begin position="151"/>
        <end position="175"/>
    </location>
</feature>
<feature type="transmembrane region" description="Helical" evidence="1">
    <location>
        <begin position="187"/>
        <end position="206"/>
    </location>
</feature>
<keyword evidence="3" id="KW-1185">Reference proteome</keyword>
<comment type="caution">
    <text evidence="2">The sequence shown here is derived from an EMBL/GenBank/DDBJ whole genome shotgun (WGS) entry which is preliminary data.</text>
</comment>
<dbReference type="RefSeq" id="WP_173809984.1">
    <property type="nucleotide sequence ID" value="NZ_JABSNP010000008.1"/>
</dbReference>
<keyword evidence="1" id="KW-1133">Transmembrane helix</keyword>
<evidence type="ECO:0000313" key="3">
    <source>
        <dbReference type="Proteomes" id="UP000779507"/>
    </source>
</evidence>
<feature type="transmembrane region" description="Helical" evidence="1">
    <location>
        <begin position="93"/>
        <end position="113"/>
    </location>
</feature>
<organism evidence="2 3">
    <name type="scientific">Hymenobacter caeli</name>
    <dbReference type="NCBI Taxonomy" id="2735894"/>
    <lineage>
        <taxon>Bacteria</taxon>
        <taxon>Pseudomonadati</taxon>
        <taxon>Bacteroidota</taxon>
        <taxon>Cytophagia</taxon>
        <taxon>Cytophagales</taxon>
        <taxon>Hymenobacteraceae</taxon>
        <taxon>Hymenobacter</taxon>
    </lineage>
</organism>
<evidence type="ECO:0000313" key="2">
    <source>
        <dbReference type="EMBL" id="NRT19250.1"/>
    </source>
</evidence>